<dbReference type="InterPro" id="IPR036396">
    <property type="entry name" value="Cyt_P450_sf"/>
</dbReference>
<name>A0A175WIF1_9PEZI</name>
<evidence type="ECO:0000256" key="3">
    <source>
        <dbReference type="ARBA" id="ARBA00010617"/>
    </source>
</evidence>
<evidence type="ECO:0000256" key="2">
    <source>
        <dbReference type="ARBA" id="ARBA00004167"/>
    </source>
</evidence>
<comment type="cofactor">
    <cofactor evidence="1 8">
        <name>heme</name>
        <dbReference type="ChEBI" id="CHEBI:30413"/>
    </cofactor>
</comment>
<dbReference type="OrthoDB" id="1844152at2759"/>
<evidence type="ECO:0000256" key="5">
    <source>
        <dbReference type="ARBA" id="ARBA00023002"/>
    </source>
</evidence>
<dbReference type="STRING" id="100816.A0A175WIF1"/>
<dbReference type="Proteomes" id="UP000078237">
    <property type="component" value="Unassembled WGS sequence"/>
</dbReference>
<evidence type="ECO:0000256" key="6">
    <source>
        <dbReference type="ARBA" id="ARBA00023004"/>
    </source>
</evidence>
<evidence type="ECO:0000313" key="9">
    <source>
        <dbReference type="EMBL" id="KXX83279.1"/>
    </source>
</evidence>
<dbReference type="Pfam" id="PF00067">
    <property type="entry name" value="p450"/>
    <property type="match status" value="1"/>
</dbReference>
<reference evidence="9 10" key="1">
    <citation type="journal article" date="2016" name="Genome Announc.">
        <title>Genome Sequence of Madurella mycetomatis mm55, Isolated from a Human Mycetoma Case in Sudan.</title>
        <authorList>
            <person name="Smit S."/>
            <person name="Derks M.F."/>
            <person name="Bervoets S."/>
            <person name="Fahal A."/>
            <person name="van Leeuwen W."/>
            <person name="van Belkum A."/>
            <person name="van de Sande W.W."/>
        </authorList>
    </citation>
    <scope>NUCLEOTIDE SEQUENCE [LARGE SCALE GENOMIC DNA]</scope>
    <source>
        <strain evidence="10">mm55</strain>
    </source>
</reference>
<dbReference type="GO" id="GO:0016020">
    <property type="term" value="C:membrane"/>
    <property type="evidence" value="ECO:0007669"/>
    <property type="project" value="UniProtKB-SubCell"/>
</dbReference>
<comment type="similarity">
    <text evidence="3">Belongs to the cytochrome P450 family.</text>
</comment>
<evidence type="ECO:0000313" key="10">
    <source>
        <dbReference type="Proteomes" id="UP000078237"/>
    </source>
</evidence>
<organism evidence="9 10">
    <name type="scientific">Madurella mycetomatis</name>
    <dbReference type="NCBI Taxonomy" id="100816"/>
    <lineage>
        <taxon>Eukaryota</taxon>
        <taxon>Fungi</taxon>
        <taxon>Dikarya</taxon>
        <taxon>Ascomycota</taxon>
        <taxon>Pezizomycotina</taxon>
        <taxon>Sordariomycetes</taxon>
        <taxon>Sordariomycetidae</taxon>
        <taxon>Sordariales</taxon>
        <taxon>Sordariales incertae sedis</taxon>
        <taxon>Madurella</taxon>
    </lineage>
</organism>
<evidence type="ECO:0000256" key="8">
    <source>
        <dbReference type="PIRSR" id="PIRSR602403-1"/>
    </source>
</evidence>
<dbReference type="CDD" id="cd11041">
    <property type="entry name" value="CYP503A1-like"/>
    <property type="match status" value="1"/>
</dbReference>
<dbReference type="GO" id="GO:0020037">
    <property type="term" value="F:heme binding"/>
    <property type="evidence" value="ECO:0007669"/>
    <property type="project" value="InterPro"/>
</dbReference>
<feature type="binding site" description="axial binding residue" evidence="8">
    <location>
        <position position="449"/>
    </location>
    <ligand>
        <name>heme</name>
        <dbReference type="ChEBI" id="CHEBI:30413"/>
    </ligand>
    <ligandPart>
        <name>Fe</name>
        <dbReference type="ChEBI" id="CHEBI:18248"/>
    </ligandPart>
</feature>
<dbReference type="VEuPathDB" id="FungiDB:MMYC01_200279"/>
<keyword evidence="6 8" id="KW-0408">Iron</keyword>
<dbReference type="GO" id="GO:0016705">
    <property type="term" value="F:oxidoreductase activity, acting on paired donors, with incorporation or reduction of molecular oxygen"/>
    <property type="evidence" value="ECO:0007669"/>
    <property type="project" value="InterPro"/>
</dbReference>
<dbReference type="InterPro" id="IPR002403">
    <property type="entry name" value="Cyt_P450_E_grp-IV"/>
</dbReference>
<dbReference type="Gene3D" id="1.10.630.10">
    <property type="entry name" value="Cytochrome P450"/>
    <property type="match status" value="1"/>
</dbReference>
<protein>
    <submittedName>
        <fullName evidence="9">Ent-kaurene oxidase</fullName>
    </submittedName>
</protein>
<keyword evidence="8" id="KW-0349">Heme</keyword>
<dbReference type="PANTHER" id="PTHR46206">
    <property type="entry name" value="CYTOCHROME P450"/>
    <property type="match status" value="1"/>
</dbReference>
<comment type="caution">
    <text evidence="9">The sequence shown here is derived from an EMBL/GenBank/DDBJ whole genome shotgun (WGS) entry which is preliminary data.</text>
</comment>
<dbReference type="AlphaFoldDB" id="A0A175WIF1"/>
<proteinExistence type="inferred from homology"/>
<gene>
    <name evidence="9" type="ORF">MMYC01_200279</name>
</gene>
<evidence type="ECO:0000256" key="7">
    <source>
        <dbReference type="ARBA" id="ARBA00023033"/>
    </source>
</evidence>
<comment type="subcellular location">
    <subcellularLocation>
        <location evidence="2">Membrane</location>
        <topology evidence="2">Single-pass membrane protein</topology>
    </subcellularLocation>
</comment>
<dbReference type="GO" id="GO:0004497">
    <property type="term" value="F:monooxygenase activity"/>
    <property type="evidence" value="ECO:0007669"/>
    <property type="project" value="UniProtKB-KW"/>
</dbReference>
<dbReference type="SUPFAM" id="SSF48264">
    <property type="entry name" value="Cytochrome P450"/>
    <property type="match status" value="1"/>
</dbReference>
<keyword evidence="10" id="KW-1185">Reference proteome</keyword>
<dbReference type="PANTHER" id="PTHR46206:SF6">
    <property type="entry name" value="CYTOCHROME P450 MONOOXYGENASE AN1598-RELATED"/>
    <property type="match status" value="1"/>
</dbReference>
<dbReference type="PRINTS" id="PR00465">
    <property type="entry name" value="EP450IV"/>
</dbReference>
<evidence type="ECO:0000256" key="1">
    <source>
        <dbReference type="ARBA" id="ARBA00001971"/>
    </source>
</evidence>
<evidence type="ECO:0000256" key="4">
    <source>
        <dbReference type="ARBA" id="ARBA00022723"/>
    </source>
</evidence>
<sequence>MESISADAVHHFIGRVHAIQDTSPALLGVLASLATAFLLSQLWRHRPKPHGLPIVKVTGNNVVETLEDAHKKYTNQPFMLSLPGMDMAVLPDSEIETIRGLPESDVSIKKHHYDVFLGEYSYMGTKADEFDSTMRNVLTRNTPAILASFTAEVEYAVNKMIGPCKEWTAIKPRYAMSRIASIMSGRAFVGLPLSREEEWVEATVDYTAGVSRAWLVLRLIPWPIRFFVAPFLSQVKALKEQRRINEQKLAPLLAEKQSGVKKDKSIPGGDMLDWFISQYSQPPTAQQLGRDQLLATFASIYNLSNALTYVIFDLAALDPKDIELMREEVLQHIPPDGRIDKMNLPKLKRLDSFAKESQRLSPPSLVNIPRIVTNPAGLRCSTGHVLPQGTRMTIHAHAINHNPNLYPDPEKFDPFRFSRLREIPGNEHKFQHATTGIDNINFGHGIWACPGRFFASAEIKVVLAYILRHYDIKLKPGESKPKQQHFGLAILPDPNAEVLFKARN</sequence>
<dbReference type="GO" id="GO:0005506">
    <property type="term" value="F:iron ion binding"/>
    <property type="evidence" value="ECO:0007669"/>
    <property type="project" value="InterPro"/>
</dbReference>
<keyword evidence="5" id="KW-0560">Oxidoreductase</keyword>
<accession>A0A175WIF1</accession>
<keyword evidence="7" id="KW-0503">Monooxygenase</keyword>
<dbReference type="EMBL" id="LCTW02000002">
    <property type="protein sequence ID" value="KXX83279.1"/>
    <property type="molecule type" value="Genomic_DNA"/>
</dbReference>
<keyword evidence="4 8" id="KW-0479">Metal-binding</keyword>
<dbReference type="InterPro" id="IPR001128">
    <property type="entry name" value="Cyt_P450"/>
</dbReference>